<evidence type="ECO:0000256" key="8">
    <source>
        <dbReference type="ARBA" id="ARBA00023027"/>
    </source>
</evidence>
<dbReference type="GO" id="GO:0005739">
    <property type="term" value="C:mitochondrion"/>
    <property type="evidence" value="ECO:0007669"/>
    <property type="project" value="TreeGrafter"/>
</dbReference>
<evidence type="ECO:0000259" key="11">
    <source>
        <dbReference type="PROSITE" id="PS51385"/>
    </source>
</evidence>
<feature type="binding site" evidence="10">
    <location>
        <begin position="136"/>
        <end position="140"/>
    </location>
    <ligand>
        <name>(6S)-NADPHX</name>
        <dbReference type="ChEBI" id="CHEBI:64076"/>
    </ligand>
</feature>
<dbReference type="STRING" id="6689.A0A423T2H0"/>
<gene>
    <name evidence="12" type="ORF">C7M84_011114</name>
</gene>
<dbReference type="AlphaFoldDB" id="A0A423T2H0"/>
<comment type="caution">
    <text evidence="12">The sequence shown here is derived from an EMBL/GenBank/DDBJ whole genome shotgun (WGS) entry which is preliminary data.</text>
</comment>
<evidence type="ECO:0000256" key="3">
    <source>
        <dbReference type="ARBA" id="ARBA00012228"/>
    </source>
</evidence>
<dbReference type="EC" id="5.1.99.6" evidence="3 10"/>
<evidence type="ECO:0000256" key="7">
    <source>
        <dbReference type="ARBA" id="ARBA00022958"/>
    </source>
</evidence>
<feature type="binding site" evidence="10">
    <location>
        <begin position="205"/>
        <end position="211"/>
    </location>
    <ligand>
        <name>(6S)-NADPHX</name>
        <dbReference type="ChEBI" id="CHEBI:64076"/>
    </ligand>
</feature>
<proteinExistence type="inferred from homology"/>
<evidence type="ECO:0000256" key="4">
    <source>
        <dbReference type="ARBA" id="ARBA00022723"/>
    </source>
</evidence>
<evidence type="ECO:0000256" key="1">
    <source>
        <dbReference type="ARBA" id="ARBA00000013"/>
    </source>
</evidence>
<evidence type="ECO:0000256" key="5">
    <source>
        <dbReference type="ARBA" id="ARBA00022741"/>
    </source>
</evidence>
<feature type="binding site" evidence="10">
    <location>
        <position position="201"/>
    </location>
    <ligand>
        <name>K(+)</name>
        <dbReference type="ChEBI" id="CHEBI:29103"/>
    </ligand>
</feature>
<reference evidence="12 13" key="1">
    <citation type="submission" date="2018-04" db="EMBL/GenBank/DDBJ databases">
        <authorList>
            <person name="Zhang X."/>
            <person name="Yuan J."/>
            <person name="Li F."/>
            <person name="Xiang J."/>
        </authorList>
    </citation>
    <scope>NUCLEOTIDE SEQUENCE [LARGE SCALE GENOMIC DNA]</scope>
    <source>
        <tissue evidence="12">Muscle</tissue>
    </source>
</reference>
<dbReference type="GO" id="GO:0000166">
    <property type="term" value="F:nucleotide binding"/>
    <property type="evidence" value="ECO:0007669"/>
    <property type="project" value="UniProtKB-KW"/>
</dbReference>
<dbReference type="PANTHER" id="PTHR13232">
    <property type="entry name" value="NAD(P)H-HYDRATE EPIMERASE"/>
    <property type="match status" value="1"/>
</dbReference>
<comment type="function">
    <text evidence="10">Catalyzes the epimerization of the S- and R-forms of NAD(P)HX, a damaged form of NAD(P)H that is a result of enzymatic or heat-dependent hydration. This is a prerequisite for the S-specific NAD(P)H-hydrate dehydratase to allow the repair of both epimers of NAD(P)HX.</text>
</comment>
<keyword evidence="4 10" id="KW-0479">Metal-binding</keyword>
<keyword evidence="8 10" id="KW-0520">NAD</keyword>
<evidence type="ECO:0000256" key="6">
    <source>
        <dbReference type="ARBA" id="ARBA00022857"/>
    </source>
</evidence>
<keyword evidence="13" id="KW-1185">Reference proteome</keyword>
<dbReference type="OrthoDB" id="10064708at2759"/>
<comment type="catalytic activity">
    <reaction evidence="2 10">
        <text>(6R)-NADPHX = (6S)-NADPHX</text>
        <dbReference type="Rhea" id="RHEA:32227"/>
        <dbReference type="ChEBI" id="CHEBI:64076"/>
        <dbReference type="ChEBI" id="CHEBI:64077"/>
        <dbReference type="EC" id="5.1.99.6"/>
    </reaction>
</comment>
<feature type="binding site" evidence="10">
    <location>
        <position position="237"/>
    </location>
    <ligand>
        <name>K(+)</name>
        <dbReference type="ChEBI" id="CHEBI:29103"/>
    </ligand>
</feature>
<name>A0A423T2H0_PENVA</name>
<dbReference type="InterPro" id="IPR004443">
    <property type="entry name" value="YjeF_N_dom"/>
</dbReference>
<keyword evidence="6" id="KW-0521">NADP</keyword>
<keyword evidence="9 10" id="KW-0413">Isomerase</keyword>
<comment type="caution">
    <text evidence="10">Lacks conserved residue(s) required for the propagation of feature annotation.</text>
</comment>
<dbReference type="Pfam" id="PF03853">
    <property type="entry name" value="YjeF_N"/>
    <property type="match status" value="1"/>
</dbReference>
<protein>
    <recommendedName>
        <fullName evidence="3 10">NAD(P)H-hydrate epimerase</fullName>
        <ecNumber evidence="3 10">5.1.99.6</ecNumber>
    </recommendedName>
    <alternativeName>
        <fullName evidence="10">NAD(P)HX epimerase</fullName>
    </alternativeName>
</protein>
<dbReference type="GO" id="GO:0046872">
    <property type="term" value="F:metal ion binding"/>
    <property type="evidence" value="ECO:0007669"/>
    <property type="project" value="UniProtKB-KW"/>
</dbReference>
<comment type="cofactor">
    <cofactor evidence="10">
        <name>K(+)</name>
        <dbReference type="ChEBI" id="CHEBI:29103"/>
    </cofactor>
    <text evidence="10">Binds 1 potassium ion per subunit.</text>
</comment>
<dbReference type="Gene3D" id="3.40.50.10260">
    <property type="entry name" value="YjeF N-terminal domain"/>
    <property type="match status" value="1"/>
</dbReference>
<comment type="similarity">
    <text evidence="10">Belongs to the NnrE/AIBP family.</text>
</comment>
<dbReference type="InterPro" id="IPR032976">
    <property type="entry name" value="YJEFN_prot_NAXE-like"/>
</dbReference>
<dbReference type="EMBL" id="QCYY01002408">
    <property type="protein sequence ID" value="ROT70595.1"/>
    <property type="molecule type" value="Genomic_DNA"/>
</dbReference>
<dbReference type="NCBIfam" id="TIGR00197">
    <property type="entry name" value="yjeF_nterm"/>
    <property type="match status" value="1"/>
</dbReference>
<evidence type="ECO:0000256" key="2">
    <source>
        <dbReference type="ARBA" id="ARBA00000909"/>
    </source>
</evidence>
<keyword evidence="7 10" id="KW-0630">Potassium</keyword>
<feature type="domain" description="YjeF N-terminal" evidence="11">
    <location>
        <begin position="86"/>
        <end position="294"/>
    </location>
</feature>
<evidence type="ECO:0000256" key="9">
    <source>
        <dbReference type="ARBA" id="ARBA00023235"/>
    </source>
</evidence>
<dbReference type="PANTHER" id="PTHR13232:SF10">
    <property type="entry name" value="NAD(P)H-HYDRATE EPIMERASE"/>
    <property type="match status" value="1"/>
</dbReference>
<feature type="binding site" evidence="10">
    <location>
        <position position="137"/>
    </location>
    <ligand>
        <name>K(+)</name>
        <dbReference type="ChEBI" id="CHEBI:29103"/>
    </ligand>
</feature>
<dbReference type="GO" id="GO:0052856">
    <property type="term" value="F:NAD(P)HX epimerase activity"/>
    <property type="evidence" value="ECO:0007669"/>
    <property type="project" value="UniProtKB-UniRule"/>
</dbReference>
<feature type="binding site" evidence="10">
    <location>
        <position position="234"/>
    </location>
    <ligand>
        <name>(6S)-NADPHX</name>
        <dbReference type="ChEBI" id="CHEBI:64076"/>
    </ligand>
</feature>
<keyword evidence="5 10" id="KW-0547">Nucleotide-binding</keyword>
<organism evidence="12 13">
    <name type="scientific">Penaeus vannamei</name>
    <name type="common">Whiteleg shrimp</name>
    <name type="synonym">Litopenaeus vannamei</name>
    <dbReference type="NCBI Taxonomy" id="6689"/>
    <lineage>
        <taxon>Eukaryota</taxon>
        <taxon>Metazoa</taxon>
        <taxon>Ecdysozoa</taxon>
        <taxon>Arthropoda</taxon>
        <taxon>Crustacea</taxon>
        <taxon>Multicrustacea</taxon>
        <taxon>Malacostraca</taxon>
        <taxon>Eumalacostraca</taxon>
        <taxon>Eucarida</taxon>
        <taxon>Decapoda</taxon>
        <taxon>Dendrobranchiata</taxon>
        <taxon>Penaeoidea</taxon>
        <taxon>Penaeidae</taxon>
        <taxon>Penaeus</taxon>
    </lineage>
</organism>
<dbReference type="Proteomes" id="UP000283509">
    <property type="component" value="Unassembled WGS sequence"/>
</dbReference>
<dbReference type="InterPro" id="IPR036652">
    <property type="entry name" value="YjeF_N_dom_sf"/>
</dbReference>
<dbReference type="SUPFAM" id="SSF64153">
    <property type="entry name" value="YjeF N-terminal domain-like"/>
    <property type="match status" value="1"/>
</dbReference>
<evidence type="ECO:0000313" key="12">
    <source>
        <dbReference type="EMBL" id="ROT70595.1"/>
    </source>
</evidence>
<evidence type="ECO:0000256" key="10">
    <source>
        <dbReference type="HAMAP-Rule" id="MF_03159"/>
    </source>
</evidence>
<evidence type="ECO:0000313" key="13">
    <source>
        <dbReference type="Proteomes" id="UP000283509"/>
    </source>
</evidence>
<sequence>MTPLHSQYDTVLRLTARSSAASLSVLRPRTGTRGLALSILSLQILASKCQQQYPLLNGKEKCLKNDILKTTIRNMSSVRHLNQEEAINVDLELFNEYQFSVDQLMELAGLSCAHAIAEKYKPDPDKGVLVCAGPGNNGGDGLVCARHLRLLGFTPEILYPKPTDKPLFNNLVKQCEMYDIAFIKEMPNMESLNSKYHVIVDALFGFSFKPPVRPLFAPIIELLSKTSVPVVSVDIPSGWHVEDGPTDDTPALAPDMLISLTAPKRCAKHFRGRYHMLGGRFVPPQMQKKYQLNLPEYPGTSQVVSLS</sequence>
<reference evidence="12 13" key="2">
    <citation type="submission" date="2019-01" db="EMBL/GenBank/DDBJ databases">
        <title>The decoding of complex shrimp genome reveals the adaptation for benthos swimmer, frequently molting mechanism and breeding impact on genome.</title>
        <authorList>
            <person name="Sun Y."/>
            <person name="Gao Y."/>
            <person name="Yu Y."/>
        </authorList>
    </citation>
    <scope>NUCLEOTIDE SEQUENCE [LARGE SCALE GENOMIC DNA]</scope>
    <source>
        <tissue evidence="12">Muscle</tissue>
    </source>
</reference>
<dbReference type="PROSITE" id="PS51385">
    <property type="entry name" value="YJEF_N"/>
    <property type="match status" value="1"/>
</dbReference>
<accession>A0A423T2H0</accession>
<comment type="catalytic activity">
    <reaction evidence="1 10">
        <text>(6R)-NADHX = (6S)-NADHX</text>
        <dbReference type="Rhea" id="RHEA:32215"/>
        <dbReference type="ChEBI" id="CHEBI:64074"/>
        <dbReference type="ChEBI" id="CHEBI:64075"/>
        <dbReference type="EC" id="5.1.99.6"/>
    </reaction>
</comment>
<dbReference type="HAMAP" id="MF_01966">
    <property type="entry name" value="NADHX_epimerase"/>
    <property type="match status" value="1"/>
</dbReference>